<dbReference type="Proteomes" id="UP000193642">
    <property type="component" value="Unassembled WGS sequence"/>
</dbReference>
<proteinExistence type="predicted"/>
<sequence>MTAPAAITPIEFIFLGTGPSNAIPDVTCLTRPNPSCKVCLLATQPAERDSRPPRRSDPRVAEVQMWNKNRRGNTSGIYRYRDATGTIKNILIDCGKTFYASAVQWFVHYNIQQIDAVILTHDHADAVMGLDDLRSWTLHRDGPVQSTIPIYLNQSTYTVISSIFPYIINASKATGGGHIPSLTFHIFDTPTLTTFPPFLINATLPVTPFPVEHGRKGSDPYYCTAFLLPHLTYISDTNHIPAPVFELVRRSENRVLVLDCLREKDFASHQGYESAIPCAEALGVPRVYFMGFNHECEHGEFEKVLESEEWGKGLREKGVKAEVAFDGLVIQL</sequence>
<dbReference type="SUPFAM" id="SSF56281">
    <property type="entry name" value="Metallo-hydrolase/oxidoreductase"/>
    <property type="match status" value="1"/>
</dbReference>
<dbReference type="Gene3D" id="3.60.15.10">
    <property type="entry name" value="Ribonuclease Z/Hydroxyacylglutathione hydrolase-like"/>
    <property type="match status" value="1"/>
</dbReference>
<dbReference type="EMBL" id="MCGO01000059">
    <property type="protein sequence ID" value="ORY35938.1"/>
    <property type="molecule type" value="Genomic_DNA"/>
</dbReference>
<feature type="domain" description="Metallo-beta-lactamase" evidence="1">
    <location>
        <begin position="89"/>
        <end position="290"/>
    </location>
</feature>
<dbReference type="PANTHER" id="PTHR42663:SF6">
    <property type="entry name" value="HYDROLASE C777.06C-RELATED"/>
    <property type="match status" value="1"/>
</dbReference>
<dbReference type="PANTHER" id="PTHR42663">
    <property type="entry name" value="HYDROLASE C777.06C-RELATED-RELATED"/>
    <property type="match status" value="1"/>
</dbReference>
<evidence type="ECO:0000259" key="1">
    <source>
        <dbReference type="Pfam" id="PF12706"/>
    </source>
</evidence>
<protein>
    <recommendedName>
        <fullName evidence="1">Metallo-beta-lactamase domain-containing protein</fullName>
    </recommendedName>
</protein>
<evidence type="ECO:0000313" key="2">
    <source>
        <dbReference type="EMBL" id="ORY35938.1"/>
    </source>
</evidence>
<reference evidence="2 3" key="1">
    <citation type="submission" date="2016-07" db="EMBL/GenBank/DDBJ databases">
        <title>Pervasive Adenine N6-methylation of Active Genes in Fungi.</title>
        <authorList>
            <consortium name="DOE Joint Genome Institute"/>
            <person name="Mondo S.J."/>
            <person name="Dannebaum R.O."/>
            <person name="Kuo R.C."/>
            <person name="Labutti K."/>
            <person name="Haridas S."/>
            <person name="Kuo A."/>
            <person name="Salamov A."/>
            <person name="Ahrendt S.R."/>
            <person name="Lipzen A."/>
            <person name="Sullivan W."/>
            <person name="Andreopoulos W.B."/>
            <person name="Clum A."/>
            <person name="Lindquist E."/>
            <person name="Daum C."/>
            <person name="Ramamoorthy G.K."/>
            <person name="Gryganskyi A."/>
            <person name="Culley D."/>
            <person name="Magnuson J.K."/>
            <person name="James T.Y."/>
            <person name="O'Malley M.A."/>
            <person name="Stajich J.E."/>
            <person name="Spatafora J.W."/>
            <person name="Visel A."/>
            <person name="Grigoriev I.V."/>
        </authorList>
    </citation>
    <scope>NUCLEOTIDE SEQUENCE [LARGE SCALE GENOMIC DNA]</scope>
    <source>
        <strain evidence="2 3">JEL800</strain>
    </source>
</reference>
<name>A0A1Y2BMD8_9FUNG</name>
<dbReference type="OrthoDB" id="341300at2759"/>
<dbReference type="InterPro" id="IPR036866">
    <property type="entry name" value="RibonucZ/Hydroxyglut_hydro"/>
</dbReference>
<dbReference type="CDD" id="cd16279">
    <property type="entry name" value="metallo-hydrolase-like_MBL-fold"/>
    <property type="match status" value="1"/>
</dbReference>
<dbReference type="Pfam" id="PF12706">
    <property type="entry name" value="Lactamase_B_2"/>
    <property type="match status" value="1"/>
</dbReference>
<accession>A0A1Y2BMD8</accession>
<gene>
    <name evidence="2" type="ORF">BCR33DRAFT_770547</name>
</gene>
<dbReference type="InterPro" id="IPR001279">
    <property type="entry name" value="Metallo-B-lactamas"/>
</dbReference>
<comment type="caution">
    <text evidence="2">The sequence shown here is derived from an EMBL/GenBank/DDBJ whole genome shotgun (WGS) entry which is preliminary data.</text>
</comment>
<evidence type="ECO:0000313" key="3">
    <source>
        <dbReference type="Proteomes" id="UP000193642"/>
    </source>
</evidence>
<dbReference type="AlphaFoldDB" id="A0A1Y2BMD8"/>
<keyword evidence="3" id="KW-1185">Reference proteome</keyword>
<organism evidence="2 3">
    <name type="scientific">Rhizoclosmatium globosum</name>
    <dbReference type="NCBI Taxonomy" id="329046"/>
    <lineage>
        <taxon>Eukaryota</taxon>
        <taxon>Fungi</taxon>
        <taxon>Fungi incertae sedis</taxon>
        <taxon>Chytridiomycota</taxon>
        <taxon>Chytridiomycota incertae sedis</taxon>
        <taxon>Chytridiomycetes</taxon>
        <taxon>Chytridiales</taxon>
        <taxon>Chytriomycetaceae</taxon>
        <taxon>Rhizoclosmatium</taxon>
    </lineage>
</organism>
<dbReference type="STRING" id="329046.A0A1Y2BMD8"/>